<name>A0A1I3FWY2_9PSED</name>
<reference evidence="3" key="1">
    <citation type="submission" date="2016-10" db="EMBL/GenBank/DDBJ databases">
        <authorList>
            <person name="Varghese N."/>
            <person name="Submissions S."/>
        </authorList>
    </citation>
    <scope>NUCLEOTIDE SEQUENCE [LARGE SCALE GENOMIC DNA]</scope>
    <source>
        <strain evidence="3">LMG 24016</strain>
    </source>
</reference>
<feature type="chain" id="PRO_5017175378" evidence="1">
    <location>
        <begin position="31"/>
        <end position="137"/>
    </location>
</feature>
<evidence type="ECO:0000256" key="1">
    <source>
        <dbReference type="SAM" id="SignalP"/>
    </source>
</evidence>
<accession>A0A1I3FWY2</accession>
<dbReference type="Proteomes" id="UP000243606">
    <property type="component" value="Unassembled WGS sequence"/>
</dbReference>
<feature type="signal peptide" evidence="1">
    <location>
        <begin position="1"/>
        <end position="30"/>
    </location>
</feature>
<sequence length="137" mass="14770">MQPFKTLLAALMLGGSAAALVAATSFSSSAVATAEPAPRYSQSWPAIREVEHAWPQWMRNLQGSVLALHESAIKPSINGSCAQQHCADLAVQAMPASPNAGIYQHATDLAYDSPQIQRGSLQWRDKQPMLTPPRLSF</sequence>
<evidence type="ECO:0000313" key="3">
    <source>
        <dbReference type="Proteomes" id="UP000243606"/>
    </source>
</evidence>
<dbReference type="RefSeq" id="WP_090241244.1">
    <property type="nucleotide sequence ID" value="NZ_FOQL01000001.1"/>
</dbReference>
<proteinExistence type="predicted"/>
<dbReference type="OrthoDB" id="9942432at2"/>
<dbReference type="EMBL" id="FOQL01000001">
    <property type="protein sequence ID" value="SFI15695.1"/>
    <property type="molecule type" value="Genomic_DNA"/>
</dbReference>
<organism evidence="2 3">
    <name type="scientific">Pseudomonas guineae</name>
    <dbReference type="NCBI Taxonomy" id="425504"/>
    <lineage>
        <taxon>Bacteria</taxon>
        <taxon>Pseudomonadati</taxon>
        <taxon>Pseudomonadota</taxon>
        <taxon>Gammaproteobacteria</taxon>
        <taxon>Pseudomonadales</taxon>
        <taxon>Pseudomonadaceae</taxon>
        <taxon>Pseudomonas</taxon>
    </lineage>
</organism>
<dbReference type="STRING" id="425504.SAMN05216206_1674"/>
<gene>
    <name evidence="2" type="ORF">SAMN05216206_1674</name>
</gene>
<dbReference type="AlphaFoldDB" id="A0A1I3FWY2"/>
<keyword evidence="1" id="KW-0732">Signal</keyword>
<evidence type="ECO:0000313" key="2">
    <source>
        <dbReference type="EMBL" id="SFI15695.1"/>
    </source>
</evidence>
<protein>
    <submittedName>
        <fullName evidence="2">Uncharacterized protein</fullName>
    </submittedName>
</protein>
<keyword evidence="3" id="KW-1185">Reference proteome</keyword>